<feature type="transmembrane region" description="Helical" evidence="2">
    <location>
        <begin position="159"/>
        <end position="179"/>
    </location>
</feature>
<protein>
    <submittedName>
        <fullName evidence="3">Uncharacterized protein</fullName>
    </submittedName>
</protein>
<dbReference type="Proteomes" id="UP000178606">
    <property type="component" value="Unassembled WGS sequence"/>
</dbReference>
<feature type="transmembrane region" description="Helical" evidence="2">
    <location>
        <begin position="127"/>
        <end position="153"/>
    </location>
</feature>
<feature type="transmembrane region" description="Helical" evidence="2">
    <location>
        <begin position="66"/>
        <end position="89"/>
    </location>
</feature>
<evidence type="ECO:0000313" key="3">
    <source>
        <dbReference type="EMBL" id="OGG43224.1"/>
    </source>
</evidence>
<proteinExistence type="predicted"/>
<keyword evidence="2" id="KW-0812">Transmembrane</keyword>
<reference evidence="3 4" key="1">
    <citation type="journal article" date="2016" name="Nat. Commun.">
        <title>Thousands of microbial genomes shed light on interconnected biogeochemical processes in an aquifer system.</title>
        <authorList>
            <person name="Anantharaman K."/>
            <person name="Brown C.T."/>
            <person name="Hug L.A."/>
            <person name="Sharon I."/>
            <person name="Castelle C.J."/>
            <person name="Probst A.J."/>
            <person name="Thomas B.C."/>
            <person name="Singh A."/>
            <person name="Wilkins M.J."/>
            <person name="Karaoz U."/>
            <person name="Brodie E.L."/>
            <person name="Williams K.H."/>
            <person name="Hubbard S.S."/>
            <person name="Banfield J.F."/>
        </authorList>
    </citation>
    <scope>NUCLEOTIDE SEQUENCE [LARGE SCALE GENOMIC DNA]</scope>
    <source>
        <strain evidence="4">RIFCSPLOWO2_12_FULL_64_10</strain>
    </source>
</reference>
<keyword evidence="2" id="KW-1133">Transmembrane helix</keyword>
<sequence>MPGEMIPILIVMTVFAYLGWRKYLAHQERMAALQRGIDPATTAVDEEKKPKEEAPKVPRAPKDHRLGSMILIAVGAAYMVAVFFSVGAHRGMERAIASAVWGIIPLTIGVTRYAYHVSLREEEEPDCYRRSAFVLMAVGIAYMVCISLSVGMLRGAERATIAGVWGIVPFAIGVAMFIYSGMVRKEREAQGLRRGEEGG</sequence>
<name>A0A1F6C203_HANXR</name>
<feature type="region of interest" description="Disordered" evidence="1">
    <location>
        <begin position="41"/>
        <end position="60"/>
    </location>
</feature>
<evidence type="ECO:0000256" key="2">
    <source>
        <dbReference type="SAM" id="Phobius"/>
    </source>
</evidence>
<organism evidence="3 4">
    <name type="scientific">Handelsmanbacteria sp. (strain RIFCSPLOWO2_12_FULL_64_10)</name>
    <dbReference type="NCBI Taxonomy" id="1817868"/>
    <lineage>
        <taxon>Bacteria</taxon>
        <taxon>Candidatus Handelsmaniibacteriota</taxon>
    </lineage>
</organism>
<gene>
    <name evidence="3" type="ORF">A3F84_21550</name>
</gene>
<comment type="caution">
    <text evidence="3">The sequence shown here is derived from an EMBL/GenBank/DDBJ whole genome shotgun (WGS) entry which is preliminary data.</text>
</comment>
<accession>A0A1F6C203</accession>
<evidence type="ECO:0000313" key="4">
    <source>
        <dbReference type="Proteomes" id="UP000178606"/>
    </source>
</evidence>
<keyword evidence="2" id="KW-0472">Membrane</keyword>
<evidence type="ECO:0000256" key="1">
    <source>
        <dbReference type="SAM" id="MobiDB-lite"/>
    </source>
</evidence>
<feature type="transmembrane region" description="Helical" evidence="2">
    <location>
        <begin position="95"/>
        <end position="115"/>
    </location>
</feature>
<feature type="compositionally biased region" description="Basic and acidic residues" evidence="1">
    <location>
        <begin position="45"/>
        <end position="60"/>
    </location>
</feature>
<dbReference type="AlphaFoldDB" id="A0A1F6C203"/>
<dbReference type="EMBL" id="MFKF01000441">
    <property type="protein sequence ID" value="OGG43224.1"/>
    <property type="molecule type" value="Genomic_DNA"/>
</dbReference>
<feature type="transmembrane region" description="Helical" evidence="2">
    <location>
        <begin position="6"/>
        <end position="24"/>
    </location>
</feature>